<dbReference type="InterPro" id="IPR056490">
    <property type="entry name" value="Rcc01698_C"/>
</dbReference>
<name>A0ABT9A341_9SPHN</name>
<sequence length="723" mass="74110">MATLVLTTIGGLFGPVGAAIGAIAGQAIDRDVLFKPPGRQGPRLTELAVQVSSYGTPIQKVFGTMRVAGCVIWSTDLIESRDTQSTGKGQPTLTSYSYAASFAVALSGRPVSGVGRIWADGKLLRGAAGDFKVSCVFRLHQGGEDQAADPLIASAEGAGLAPAHRGLAYAVFETLQLADYGNRIPSLTFEVIGDAGPVAAGAIADELSGGAIDGADAALPLPGFAAYGDSVRAVAETLGQAAGAWFVPVGGGLAMRATAAAEREIADDGVAEGADHGARGRRSAAAIETVPHALSLSYYDPARDYQTGVQRARRPGAGTRETRIEMPAVLGADAAKAMAEGALARAEAARERRTVTLGWDALGVSPGACVTIAGVRGTWRVSGWSLEKMVLSLECVRLPVSSPALPASPGRVVSAPDRLAGATILHAFEIPPLGDETLAAPRLTVAAAGTAPGWRRAALLYSVDDGERWVAAGATAAPAVIGTIVSLPIATGAALIDRRSVVEVELAHAGMALSGADGRALDMGANVALLGEELIQFGAATQVAARRWRLSTLWRGRRGTEGAIGTQAVGDRFVLLSADASVAIDLPLSALGRAVRVIASGIGDTGGPVSVTAGMTGLSVLPPAPVGLRAVELGGGDVFLRWTRRSRAGWRWIDGVDAPLAEEREAYRLTIESGGVARIVETSAPEWTVTAAERGTGLRVTVRQTGAAGESPAAEINIGHWEG</sequence>
<evidence type="ECO:0000313" key="4">
    <source>
        <dbReference type="Proteomes" id="UP001176468"/>
    </source>
</evidence>
<reference evidence="3" key="1">
    <citation type="submission" date="2023-07" db="EMBL/GenBank/DDBJ databases">
        <authorList>
            <person name="Kim M.K."/>
        </authorList>
    </citation>
    <scope>NUCLEOTIDE SEQUENCE</scope>
    <source>
        <strain evidence="3">CA1-15</strain>
    </source>
</reference>
<keyword evidence="4" id="KW-1185">Reference proteome</keyword>
<dbReference type="Proteomes" id="UP001176468">
    <property type="component" value="Unassembled WGS sequence"/>
</dbReference>
<feature type="domain" description="Rcc01698-like C-terminal" evidence="2">
    <location>
        <begin position="479"/>
        <end position="574"/>
    </location>
</feature>
<dbReference type="Pfam" id="PF13550">
    <property type="entry name" value="Phage-tail_3"/>
    <property type="match status" value="1"/>
</dbReference>
<dbReference type="EMBL" id="JAUQSZ010000011">
    <property type="protein sequence ID" value="MDO7843754.1"/>
    <property type="molecule type" value="Genomic_DNA"/>
</dbReference>
<organism evidence="3 4">
    <name type="scientific">Sphingomonas immobilis</name>
    <dbReference type="NCBI Taxonomy" id="3063997"/>
    <lineage>
        <taxon>Bacteria</taxon>
        <taxon>Pseudomonadati</taxon>
        <taxon>Pseudomonadota</taxon>
        <taxon>Alphaproteobacteria</taxon>
        <taxon>Sphingomonadales</taxon>
        <taxon>Sphingomonadaceae</taxon>
        <taxon>Sphingomonas</taxon>
    </lineage>
</organism>
<accession>A0ABT9A341</accession>
<evidence type="ECO:0000259" key="1">
    <source>
        <dbReference type="Pfam" id="PF13550"/>
    </source>
</evidence>
<dbReference type="Pfam" id="PF23666">
    <property type="entry name" value="Rcc01698_C"/>
    <property type="match status" value="1"/>
</dbReference>
<comment type="caution">
    <text evidence="3">The sequence shown here is derived from an EMBL/GenBank/DDBJ whole genome shotgun (WGS) entry which is preliminary data.</text>
</comment>
<dbReference type="InterPro" id="IPR032876">
    <property type="entry name" value="J_dom"/>
</dbReference>
<dbReference type="RefSeq" id="WP_304562214.1">
    <property type="nucleotide sequence ID" value="NZ_JAUQSZ010000011.1"/>
</dbReference>
<evidence type="ECO:0000259" key="2">
    <source>
        <dbReference type="Pfam" id="PF23666"/>
    </source>
</evidence>
<feature type="domain" description="Tip attachment protein J" evidence="1">
    <location>
        <begin position="230"/>
        <end position="384"/>
    </location>
</feature>
<evidence type="ECO:0000313" key="3">
    <source>
        <dbReference type="EMBL" id="MDO7843754.1"/>
    </source>
</evidence>
<proteinExistence type="predicted"/>
<protein>
    <submittedName>
        <fullName evidence="3">Phage tail protein</fullName>
    </submittedName>
</protein>
<gene>
    <name evidence="3" type="ORF">Q5H94_15585</name>
</gene>